<accession>A0ABS8G9R6</accession>
<organism evidence="2 3">
    <name type="scientific">Fluctibacter halophilus</name>
    <dbReference type="NCBI Taxonomy" id="226011"/>
    <lineage>
        <taxon>Bacteria</taxon>
        <taxon>Pseudomonadati</taxon>
        <taxon>Pseudomonadota</taxon>
        <taxon>Gammaproteobacteria</taxon>
        <taxon>Alteromonadales</taxon>
        <taxon>Alteromonadaceae</taxon>
        <taxon>Fluctibacter</taxon>
    </lineage>
</organism>
<evidence type="ECO:0000313" key="2">
    <source>
        <dbReference type="EMBL" id="MCC2617324.1"/>
    </source>
</evidence>
<dbReference type="InterPro" id="IPR029058">
    <property type="entry name" value="AB_hydrolase_fold"/>
</dbReference>
<dbReference type="RefSeq" id="WP_229161374.1">
    <property type="nucleotide sequence ID" value="NZ_JAJEWP010000004.1"/>
</dbReference>
<feature type="chain" id="PRO_5046269338" evidence="1">
    <location>
        <begin position="22"/>
        <end position="315"/>
    </location>
</feature>
<dbReference type="PANTHER" id="PTHR48098:SF6">
    <property type="entry name" value="FERRI-BACILLIBACTIN ESTERASE BESA"/>
    <property type="match status" value="1"/>
</dbReference>
<keyword evidence="1" id="KW-0732">Signal</keyword>
<dbReference type="InterPro" id="IPR050583">
    <property type="entry name" value="Mycobacterial_A85_antigen"/>
</dbReference>
<feature type="signal peptide" evidence="1">
    <location>
        <begin position="1"/>
        <end position="21"/>
    </location>
</feature>
<dbReference type="InterPro" id="IPR000801">
    <property type="entry name" value="Esterase-like"/>
</dbReference>
<reference evidence="2 3" key="1">
    <citation type="submission" date="2021-10" db="EMBL/GenBank/DDBJ databases">
        <title>Draft genome of Aestuariibacter halophilus JC2043.</title>
        <authorList>
            <person name="Emsley S.A."/>
            <person name="Pfannmuller K.M."/>
            <person name="Ushijima B."/>
            <person name="Saw J.H."/>
            <person name="Videau P."/>
        </authorList>
    </citation>
    <scope>NUCLEOTIDE SEQUENCE [LARGE SCALE GENOMIC DNA]</scope>
    <source>
        <strain evidence="2 3">JC2043</strain>
    </source>
</reference>
<dbReference type="Pfam" id="PF00756">
    <property type="entry name" value="Esterase"/>
    <property type="match status" value="1"/>
</dbReference>
<sequence length="315" mass="35584">MKHRRWFPALFLCAAIGAVSASTLPHVSSGRLVRHNDVPAHGVPERTIDVWLPSTYDGKRQHDVLIMHDGDMLFDARLTWNNQEWQVDEVAGQLIDAGHVRPFIVVAVPNAGAARHAEYFPQQPFMSLTVDTQQALYDVQRDENVPLFAQPVYSDAYATYLVKDVLPYIEQHYAVNTAPSSRILAGSSMGGLISWYTLTRYPDSFGGAICMSTHWPGAMQPQHPAFDAFYTYLQAHLPTLKDKRLYFDYGDETIDAWYPPLQQRIDNLLQANDIPATQWTSRYFAGANHSEQAWAARLDVPLRWMFASAEASATR</sequence>
<dbReference type="SUPFAM" id="SSF53474">
    <property type="entry name" value="alpha/beta-Hydrolases"/>
    <property type="match status" value="1"/>
</dbReference>
<dbReference type="Gene3D" id="3.40.50.1820">
    <property type="entry name" value="alpha/beta hydrolase"/>
    <property type="match status" value="1"/>
</dbReference>
<comment type="caution">
    <text evidence="2">The sequence shown here is derived from an EMBL/GenBank/DDBJ whole genome shotgun (WGS) entry which is preliminary data.</text>
</comment>
<evidence type="ECO:0000256" key="1">
    <source>
        <dbReference type="SAM" id="SignalP"/>
    </source>
</evidence>
<gene>
    <name evidence="2" type="ORF">LJ739_13810</name>
</gene>
<name>A0ABS8G9R6_9ALTE</name>
<dbReference type="EMBL" id="JAJEWP010000004">
    <property type="protein sequence ID" value="MCC2617324.1"/>
    <property type="molecule type" value="Genomic_DNA"/>
</dbReference>
<dbReference type="PANTHER" id="PTHR48098">
    <property type="entry name" value="ENTEROCHELIN ESTERASE-RELATED"/>
    <property type="match status" value="1"/>
</dbReference>
<dbReference type="Proteomes" id="UP001520878">
    <property type="component" value="Unassembled WGS sequence"/>
</dbReference>
<keyword evidence="3" id="KW-1185">Reference proteome</keyword>
<evidence type="ECO:0000313" key="3">
    <source>
        <dbReference type="Proteomes" id="UP001520878"/>
    </source>
</evidence>
<protein>
    <submittedName>
        <fullName evidence="2">Esterase family protein</fullName>
    </submittedName>
</protein>
<proteinExistence type="predicted"/>